<keyword evidence="1" id="KW-0443">Lipid metabolism</keyword>
<evidence type="ECO:0000256" key="2">
    <source>
        <dbReference type="SAM" id="MobiDB-lite"/>
    </source>
</evidence>
<dbReference type="GO" id="GO:0080019">
    <property type="term" value="F:alcohol-forming very long-chain fatty acyl-CoA reductase activity"/>
    <property type="evidence" value="ECO:0007669"/>
    <property type="project" value="InterPro"/>
</dbReference>
<evidence type="ECO:0000313" key="4">
    <source>
        <dbReference type="EMBL" id="CAD6244670.1"/>
    </source>
</evidence>
<comment type="catalytic activity">
    <reaction evidence="1">
        <text>a long-chain fatty acyl-CoA + 2 NADPH + 2 H(+) = a long-chain primary fatty alcohol + 2 NADP(+) + CoA</text>
        <dbReference type="Rhea" id="RHEA:52716"/>
        <dbReference type="ChEBI" id="CHEBI:15378"/>
        <dbReference type="ChEBI" id="CHEBI:57287"/>
        <dbReference type="ChEBI" id="CHEBI:57783"/>
        <dbReference type="ChEBI" id="CHEBI:58349"/>
        <dbReference type="ChEBI" id="CHEBI:77396"/>
        <dbReference type="ChEBI" id="CHEBI:83139"/>
        <dbReference type="EC" id="1.2.1.84"/>
    </reaction>
</comment>
<keyword evidence="1" id="KW-0560">Oxidoreductase</keyword>
<gene>
    <name evidence="4" type="ORF">NCGR_LOCUS29282</name>
</gene>
<proteinExistence type="inferred from homology"/>
<name>A0A811PBY7_9POAL</name>
<accession>A0A811PBY7</accession>
<dbReference type="Gene3D" id="3.40.50.720">
    <property type="entry name" value="NAD(P)-binding Rossmann-like Domain"/>
    <property type="match status" value="1"/>
</dbReference>
<organism evidence="4 5">
    <name type="scientific">Miscanthus lutarioriparius</name>
    <dbReference type="NCBI Taxonomy" id="422564"/>
    <lineage>
        <taxon>Eukaryota</taxon>
        <taxon>Viridiplantae</taxon>
        <taxon>Streptophyta</taxon>
        <taxon>Embryophyta</taxon>
        <taxon>Tracheophyta</taxon>
        <taxon>Spermatophyta</taxon>
        <taxon>Magnoliopsida</taxon>
        <taxon>Liliopsida</taxon>
        <taxon>Poales</taxon>
        <taxon>Poaceae</taxon>
        <taxon>PACMAD clade</taxon>
        <taxon>Panicoideae</taxon>
        <taxon>Andropogonodae</taxon>
        <taxon>Andropogoneae</taxon>
        <taxon>Saccharinae</taxon>
        <taxon>Miscanthus</taxon>
    </lineage>
</organism>
<dbReference type="SUPFAM" id="SSF51735">
    <property type="entry name" value="NAD(P)-binding Rossmann-fold domains"/>
    <property type="match status" value="1"/>
</dbReference>
<dbReference type="PANTHER" id="PTHR11011:SF45">
    <property type="entry name" value="FATTY ACYL-COA REDUCTASE CG8306-RELATED"/>
    <property type="match status" value="1"/>
</dbReference>
<keyword evidence="1" id="KW-0444">Lipid biosynthesis</keyword>
<evidence type="ECO:0000256" key="1">
    <source>
        <dbReference type="RuleBase" id="RU363097"/>
    </source>
</evidence>
<dbReference type="GO" id="GO:0102965">
    <property type="term" value="F:alcohol-forming long-chain fatty acyl-CoA reductase activity"/>
    <property type="evidence" value="ECO:0007669"/>
    <property type="project" value="UniProtKB-EC"/>
</dbReference>
<protein>
    <recommendedName>
        <fullName evidence="1">Fatty acyl-CoA reductase</fullName>
        <ecNumber evidence="1">1.2.1.84</ecNumber>
    </recommendedName>
</protein>
<feature type="region of interest" description="Disordered" evidence="2">
    <location>
        <begin position="46"/>
        <end position="66"/>
    </location>
</feature>
<feature type="compositionally biased region" description="Low complexity" evidence="2">
    <location>
        <begin position="46"/>
        <end position="62"/>
    </location>
</feature>
<comment type="caution">
    <text evidence="4">The sequence shown here is derived from an EMBL/GenBank/DDBJ whole genome shotgun (WGS) entry which is preliminary data.</text>
</comment>
<dbReference type="Proteomes" id="UP000604825">
    <property type="component" value="Unassembled WGS sequence"/>
</dbReference>
<dbReference type="InterPro" id="IPR013120">
    <property type="entry name" value="FAR_NAD-bd"/>
</dbReference>
<dbReference type="OrthoDB" id="1715843at2759"/>
<sequence>MGFPCTNLMPLPGSAVLAARRTPSLATSSSSGGGRARGARGRAVMLPALSDRSSPSSSGSGDSRARRTAVLATDHDHVAGIGIAEFLEGNNFLITGGTGFLAKVLIEKILRANPDVGKIYVMIKAKDAEEAFKRLQTEWWRDTETYPSRLLHPVSFTLLAAASAASAAWTAVAVDVTGTLSALLDLNDVTELAGRLSLTLLAVPNGNLPWSPSAFAAESGANLIDVLRDHTSSSSTSPPLTFAACPPPGSS</sequence>
<dbReference type="GO" id="GO:0035336">
    <property type="term" value="P:long-chain fatty-acyl-CoA metabolic process"/>
    <property type="evidence" value="ECO:0007669"/>
    <property type="project" value="TreeGrafter"/>
</dbReference>
<dbReference type="GO" id="GO:0010345">
    <property type="term" value="P:suberin biosynthetic process"/>
    <property type="evidence" value="ECO:0007669"/>
    <property type="project" value="TreeGrafter"/>
</dbReference>
<dbReference type="PANTHER" id="PTHR11011">
    <property type="entry name" value="MALE STERILITY PROTEIN 2-RELATED"/>
    <property type="match status" value="1"/>
</dbReference>
<dbReference type="InterPro" id="IPR036291">
    <property type="entry name" value="NAD(P)-bd_dom_sf"/>
</dbReference>
<reference evidence="4" key="1">
    <citation type="submission" date="2020-10" db="EMBL/GenBank/DDBJ databases">
        <authorList>
            <person name="Han B."/>
            <person name="Lu T."/>
            <person name="Zhao Q."/>
            <person name="Huang X."/>
            <person name="Zhao Y."/>
        </authorList>
    </citation>
    <scope>NUCLEOTIDE SEQUENCE</scope>
</reference>
<feature type="region of interest" description="Disordered" evidence="2">
    <location>
        <begin position="230"/>
        <end position="251"/>
    </location>
</feature>
<comment type="similarity">
    <text evidence="1">Belongs to the fatty acyl-CoA reductase family.</text>
</comment>
<keyword evidence="5" id="KW-1185">Reference proteome</keyword>
<evidence type="ECO:0000313" key="5">
    <source>
        <dbReference type="Proteomes" id="UP000604825"/>
    </source>
</evidence>
<dbReference type="EMBL" id="CAJGYO010000007">
    <property type="protein sequence ID" value="CAD6244670.1"/>
    <property type="molecule type" value="Genomic_DNA"/>
</dbReference>
<dbReference type="EC" id="1.2.1.84" evidence="1"/>
<dbReference type="AlphaFoldDB" id="A0A811PBY7"/>
<feature type="domain" description="Thioester reductase (TE)" evidence="3">
    <location>
        <begin position="94"/>
        <end position="141"/>
    </location>
</feature>
<dbReference type="InterPro" id="IPR026055">
    <property type="entry name" value="FAR"/>
</dbReference>
<comment type="function">
    <text evidence="1">Catalyzes the reduction of fatty acyl-CoA to fatty alcohols.</text>
</comment>
<evidence type="ECO:0000259" key="3">
    <source>
        <dbReference type="Pfam" id="PF07993"/>
    </source>
</evidence>
<dbReference type="Pfam" id="PF07993">
    <property type="entry name" value="NAD_binding_4"/>
    <property type="match status" value="1"/>
</dbReference>
<keyword evidence="1" id="KW-0521">NADP</keyword>